<comment type="caution">
    <text evidence="1">The sequence shown here is derived from an EMBL/GenBank/DDBJ whole genome shotgun (WGS) entry which is preliminary data.</text>
</comment>
<proteinExistence type="predicted"/>
<reference evidence="1 2" key="1">
    <citation type="submission" date="2020-09" db="EMBL/GenBank/DDBJ databases">
        <title>Methylomonas albis sp. nov. and Methylomonas fluvii sp. nov.: Two cold-adapted methanotrophs from the River Elbe and an amended description of Methylovulum psychrotolerans strain Eb1.</title>
        <authorList>
            <person name="Bussmann I.K."/>
            <person name="Klings K.-W."/>
            <person name="Warnstedt J."/>
            <person name="Hoppert M."/>
            <person name="Saborowski A."/>
            <person name="Horn F."/>
            <person name="Liebner S."/>
        </authorList>
    </citation>
    <scope>NUCLEOTIDE SEQUENCE [LARGE SCALE GENOMIC DNA]</scope>
    <source>
        <strain evidence="1 2">EbB</strain>
    </source>
</reference>
<dbReference type="Proteomes" id="UP000641152">
    <property type="component" value="Unassembled WGS sequence"/>
</dbReference>
<evidence type="ECO:0000313" key="2">
    <source>
        <dbReference type="Proteomes" id="UP000641152"/>
    </source>
</evidence>
<accession>A0ABR9DH37</accession>
<keyword evidence="2" id="KW-1185">Reference proteome</keyword>
<sequence length="51" mass="6054">MSALIGLMLAFLGFMYLIWRLSCWIFDFDPRQDSFWKWLATGLLLSIFFGD</sequence>
<dbReference type="RefSeq" id="WP_192394945.1">
    <property type="nucleotide sequence ID" value="NZ_CAJHIU010000002.1"/>
</dbReference>
<dbReference type="EMBL" id="JACXST010000002">
    <property type="protein sequence ID" value="MBD9362245.1"/>
    <property type="molecule type" value="Genomic_DNA"/>
</dbReference>
<gene>
    <name evidence="1" type="ORF">EBB_17345</name>
</gene>
<evidence type="ECO:0000313" key="1">
    <source>
        <dbReference type="EMBL" id="MBD9362245.1"/>
    </source>
</evidence>
<name>A0ABR9DH37_9GAMM</name>
<organism evidence="1 2">
    <name type="scientific">Methylomonas fluvii</name>
    <dbReference type="NCBI Taxonomy" id="1854564"/>
    <lineage>
        <taxon>Bacteria</taxon>
        <taxon>Pseudomonadati</taxon>
        <taxon>Pseudomonadota</taxon>
        <taxon>Gammaproteobacteria</taxon>
        <taxon>Methylococcales</taxon>
        <taxon>Methylococcaceae</taxon>
        <taxon>Methylomonas</taxon>
    </lineage>
</organism>
<protein>
    <submittedName>
        <fullName evidence="1">Uncharacterized protein</fullName>
    </submittedName>
</protein>